<evidence type="ECO:0000313" key="4">
    <source>
        <dbReference type="EMBL" id="MBC3760038.1"/>
    </source>
</evidence>
<keyword evidence="1" id="KW-0732">Signal</keyword>
<dbReference type="GO" id="GO:0004553">
    <property type="term" value="F:hydrolase activity, hydrolyzing O-glycosyl compounds"/>
    <property type="evidence" value="ECO:0007669"/>
    <property type="project" value="UniProtKB-ARBA"/>
</dbReference>
<evidence type="ECO:0000313" key="5">
    <source>
        <dbReference type="Proteomes" id="UP000656244"/>
    </source>
</evidence>
<dbReference type="RefSeq" id="WP_186564010.1">
    <property type="nucleotide sequence ID" value="NZ_JACNMF010000011.1"/>
</dbReference>
<organism evidence="4 5">
    <name type="scientific">Hyunsoonleella aquatilis</name>
    <dbReference type="NCBI Taxonomy" id="2762758"/>
    <lineage>
        <taxon>Bacteria</taxon>
        <taxon>Pseudomonadati</taxon>
        <taxon>Bacteroidota</taxon>
        <taxon>Flavobacteriia</taxon>
        <taxon>Flavobacteriales</taxon>
        <taxon>Flavobacteriaceae</taxon>
    </lineage>
</organism>
<sequence length="725" mass="82185">MRKLILTLIFASITIYVKSQTSIDLNGSTDYVAVADSPSLDISGDFTIEAWIKPNDVSLEKTILIKGNSSQCGNYGLFIKDGNLAYVSAGECGWNGRGANSSLLVNIWQHIAVVGQGTNLKLYIDGTLTDEITLSSIFGNLNNDALWIGRSVFSTNNFFFDGNIDEVRIWNEARSQAEIQNNLNTELSGLESNLVAYYKFDDIETECDIEDCSINENHGTRINISNSNNPPTYANDQPTNLVNVDCGVTFNDCITFAGEFQLFVDSIMMNLQSPNAVNFLNDVNQVTQAIEDLKFYYNNRTEIVDEYYNFLEDMCTTYPVFFQVNQTFDDTQYLYLGSFREQVHMFLRDYLRYHPEKENQFLSALDLSNPNAIKYLNIWNDYEILVVDNYSLTNLQLDVINDILETIPSEITNLGTILYREFYTDDFQNAIYTTQFVSAINSFGNNIGAVNDNGFPNNFQPSNSDLFSIALSHEICHTIDADYLIFNSRLLNWKNSLLSAAGVTYNEYLRTKVLDIGGNDFFQTFPQEFFASLANVYFNNSLLTLELGIDRFNDGFQQPINQFLLMVDALSSEGNTTQFYRIDENSNVSLTSHDIERNVNGFIDKIYITNQCAIEFTYDSNNFVVSMVIPDLNSNACDPSLSITGLDFVNKIKVFPNPTDGLLYLSNDNSDSEFDISVYDIYGKVIFTEYKTNQIDLTELNDGVYFVELTSISRNTKTVRKVIKK</sequence>
<evidence type="ECO:0000256" key="1">
    <source>
        <dbReference type="ARBA" id="ARBA00022729"/>
    </source>
</evidence>
<dbReference type="Gene3D" id="2.60.120.200">
    <property type="match status" value="1"/>
</dbReference>
<dbReference type="NCBIfam" id="TIGR04183">
    <property type="entry name" value="Por_Secre_tail"/>
    <property type="match status" value="1"/>
</dbReference>
<feature type="domain" description="LamG-like jellyroll fold" evidence="3">
    <location>
        <begin position="44"/>
        <end position="177"/>
    </location>
</feature>
<proteinExistence type="predicted"/>
<dbReference type="InterPro" id="IPR026444">
    <property type="entry name" value="Secre_tail"/>
</dbReference>
<dbReference type="EMBL" id="JACNMF010000011">
    <property type="protein sequence ID" value="MBC3760038.1"/>
    <property type="molecule type" value="Genomic_DNA"/>
</dbReference>
<protein>
    <submittedName>
        <fullName evidence="4">T9SS type A sorting domain-containing protein</fullName>
    </submittedName>
</protein>
<dbReference type="AlphaFoldDB" id="A0A923HB86"/>
<keyword evidence="2" id="KW-1015">Disulfide bond</keyword>
<name>A0A923HB86_9FLAO</name>
<dbReference type="Pfam" id="PF18962">
    <property type="entry name" value="Por_Secre_tail"/>
    <property type="match status" value="1"/>
</dbReference>
<evidence type="ECO:0000259" key="3">
    <source>
        <dbReference type="SMART" id="SM00560"/>
    </source>
</evidence>
<dbReference type="InterPro" id="IPR006558">
    <property type="entry name" value="LamG-like"/>
</dbReference>
<gene>
    <name evidence="4" type="ORF">H7U19_16645</name>
</gene>
<dbReference type="SUPFAM" id="SSF49899">
    <property type="entry name" value="Concanavalin A-like lectins/glucanases"/>
    <property type="match status" value="1"/>
</dbReference>
<dbReference type="SMART" id="SM00560">
    <property type="entry name" value="LamGL"/>
    <property type="match status" value="1"/>
</dbReference>
<dbReference type="InterPro" id="IPR013320">
    <property type="entry name" value="ConA-like_dom_sf"/>
</dbReference>
<reference evidence="4" key="1">
    <citation type="submission" date="2020-08" db="EMBL/GenBank/DDBJ databases">
        <title>Hyunsoonleella sp. strain SJ7 genome sequencing and assembly.</title>
        <authorList>
            <person name="Kim I."/>
        </authorList>
    </citation>
    <scope>NUCLEOTIDE SEQUENCE</scope>
    <source>
        <strain evidence="4">SJ7</strain>
    </source>
</reference>
<evidence type="ECO:0000256" key="2">
    <source>
        <dbReference type="ARBA" id="ARBA00023157"/>
    </source>
</evidence>
<dbReference type="Proteomes" id="UP000656244">
    <property type="component" value="Unassembled WGS sequence"/>
</dbReference>
<keyword evidence="5" id="KW-1185">Reference proteome</keyword>
<comment type="caution">
    <text evidence="4">The sequence shown here is derived from an EMBL/GenBank/DDBJ whole genome shotgun (WGS) entry which is preliminary data.</text>
</comment>
<accession>A0A923HB86</accession>
<dbReference type="Pfam" id="PF13385">
    <property type="entry name" value="Laminin_G_3"/>
    <property type="match status" value="1"/>
</dbReference>
<dbReference type="GO" id="GO:0005975">
    <property type="term" value="P:carbohydrate metabolic process"/>
    <property type="evidence" value="ECO:0007669"/>
    <property type="project" value="UniProtKB-ARBA"/>
</dbReference>